<evidence type="ECO:0000313" key="2">
    <source>
        <dbReference type="Proteomes" id="UP000308600"/>
    </source>
</evidence>
<keyword evidence="2" id="KW-1185">Reference proteome</keyword>
<dbReference type="Proteomes" id="UP000308600">
    <property type="component" value="Unassembled WGS sequence"/>
</dbReference>
<accession>A0ACD3AIJ1</accession>
<organism evidence="1 2">
    <name type="scientific">Pluteus cervinus</name>
    <dbReference type="NCBI Taxonomy" id="181527"/>
    <lineage>
        <taxon>Eukaryota</taxon>
        <taxon>Fungi</taxon>
        <taxon>Dikarya</taxon>
        <taxon>Basidiomycota</taxon>
        <taxon>Agaricomycotina</taxon>
        <taxon>Agaricomycetes</taxon>
        <taxon>Agaricomycetidae</taxon>
        <taxon>Agaricales</taxon>
        <taxon>Pluteineae</taxon>
        <taxon>Pluteaceae</taxon>
        <taxon>Pluteus</taxon>
    </lineage>
</organism>
<evidence type="ECO:0000313" key="1">
    <source>
        <dbReference type="EMBL" id="TFK65718.1"/>
    </source>
</evidence>
<name>A0ACD3AIJ1_9AGAR</name>
<dbReference type="EMBL" id="ML208428">
    <property type="protein sequence ID" value="TFK65718.1"/>
    <property type="molecule type" value="Genomic_DNA"/>
</dbReference>
<protein>
    <submittedName>
        <fullName evidence="1">Uncharacterized protein</fullName>
    </submittedName>
</protein>
<reference evidence="1 2" key="1">
    <citation type="journal article" date="2019" name="Nat. Ecol. Evol.">
        <title>Megaphylogeny resolves global patterns of mushroom evolution.</title>
        <authorList>
            <person name="Varga T."/>
            <person name="Krizsan K."/>
            <person name="Foldi C."/>
            <person name="Dima B."/>
            <person name="Sanchez-Garcia M."/>
            <person name="Sanchez-Ramirez S."/>
            <person name="Szollosi G.J."/>
            <person name="Szarkandi J.G."/>
            <person name="Papp V."/>
            <person name="Albert L."/>
            <person name="Andreopoulos W."/>
            <person name="Angelini C."/>
            <person name="Antonin V."/>
            <person name="Barry K.W."/>
            <person name="Bougher N.L."/>
            <person name="Buchanan P."/>
            <person name="Buyck B."/>
            <person name="Bense V."/>
            <person name="Catcheside P."/>
            <person name="Chovatia M."/>
            <person name="Cooper J."/>
            <person name="Damon W."/>
            <person name="Desjardin D."/>
            <person name="Finy P."/>
            <person name="Geml J."/>
            <person name="Haridas S."/>
            <person name="Hughes K."/>
            <person name="Justo A."/>
            <person name="Karasinski D."/>
            <person name="Kautmanova I."/>
            <person name="Kiss B."/>
            <person name="Kocsube S."/>
            <person name="Kotiranta H."/>
            <person name="LaButti K.M."/>
            <person name="Lechner B.E."/>
            <person name="Liimatainen K."/>
            <person name="Lipzen A."/>
            <person name="Lukacs Z."/>
            <person name="Mihaltcheva S."/>
            <person name="Morgado L.N."/>
            <person name="Niskanen T."/>
            <person name="Noordeloos M.E."/>
            <person name="Ohm R.A."/>
            <person name="Ortiz-Santana B."/>
            <person name="Ovrebo C."/>
            <person name="Racz N."/>
            <person name="Riley R."/>
            <person name="Savchenko A."/>
            <person name="Shiryaev A."/>
            <person name="Soop K."/>
            <person name="Spirin V."/>
            <person name="Szebenyi C."/>
            <person name="Tomsovsky M."/>
            <person name="Tulloss R.E."/>
            <person name="Uehling J."/>
            <person name="Grigoriev I.V."/>
            <person name="Vagvolgyi C."/>
            <person name="Papp T."/>
            <person name="Martin F.M."/>
            <person name="Miettinen O."/>
            <person name="Hibbett D.S."/>
            <person name="Nagy L.G."/>
        </authorList>
    </citation>
    <scope>NUCLEOTIDE SEQUENCE [LARGE SCALE GENOMIC DNA]</scope>
    <source>
        <strain evidence="1 2">NL-1719</strain>
    </source>
</reference>
<gene>
    <name evidence="1" type="ORF">BDN72DRAFT_845243</name>
</gene>
<sequence length="502" mass="55813">MSNISSGNNPIPNFCISTLNHAEAFLEIDSKISQLETQLRYLRSLRNTLPPISSLSNEILSQIFLEAHILDTGSNYDFGRLDEELTDSLGKTRLVLSWVSGHWRSVALSDQHLWSFITDGIPEYTNACIVRSRGLDLSFKLSSGQLLQTCLEQSHRLGSLSGDFFNIPSEDLTPLYDSTWVNPAGRLHSLSLRNIDLFDGGEAPTLFGGVYPQLRRFSIAGSWFDWGSILPSASTITTLYVYYPEIRISAPNLAEILGTLPALTDCKFDHCIDEDPVDEARRRITLPSLRNIILRDLFFNYPLLQHLDIPHASVHVVVENRMPDRTGFKPLFQQLESYQGETPGWAKHEIRHISLDCIGKVSTFTISTSPVELSSELVCSSPVQSGSRTFTLEIPTHRPPVGDVGVMLFDHPPFTGNSLQSAFLNGISRNAVYCFAHAENLRVLKLSSITRGAELGTCLSKNKVKAFVPGSLEGSFPSVEELEVDGVRYPSFGVFHSFSMTN</sequence>
<proteinExistence type="predicted"/>